<dbReference type="EMBL" id="VEVQ02000007">
    <property type="protein sequence ID" value="NHN26456.1"/>
    <property type="molecule type" value="Genomic_DNA"/>
</dbReference>
<dbReference type="RefSeq" id="WP_140962780.1">
    <property type="nucleotide sequence ID" value="NZ_VEVQ02000007.1"/>
</dbReference>
<reference evidence="2 3" key="2">
    <citation type="submission" date="2019-05" db="EMBL/GenBank/DDBJ databases">
        <authorList>
            <person name="Lianzixin W."/>
        </authorList>
    </citation>
    <scope>NUCLEOTIDE SEQUENCE [LARGE SCALE GENOMIC DNA]</scope>
    <source>
        <strain evidence="2 3">EC11</strain>
    </source>
</reference>
<evidence type="ECO:0000313" key="3">
    <source>
        <dbReference type="Proteomes" id="UP000817854"/>
    </source>
</evidence>
<accession>A0ABX0IWK2</accession>
<organism evidence="2 3">
    <name type="scientific">Flavobacterium jejuense</name>
    <dbReference type="NCBI Taxonomy" id="1544455"/>
    <lineage>
        <taxon>Bacteria</taxon>
        <taxon>Pseudomonadati</taxon>
        <taxon>Bacteroidota</taxon>
        <taxon>Flavobacteriia</taxon>
        <taxon>Flavobacteriales</taxon>
        <taxon>Flavobacteriaceae</taxon>
        <taxon>Flavobacterium</taxon>
    </lineage>
</organism>
<proteinExistence type="predicted"/>
<keyword evidence="1" id="KW-0732">Signal</keyword>
<evidence type="ECO:0000256" key="1">
    <source>
        <dbReference type="SAM" id="SignalP"/>
    </source>
</evidence>
<feature type="chain" id="PRO_5045971213" description="Outer membrane protein beta-barrel domain-containing protein" evidence="1">
    <location>
        <begin position="22"/>
        <end position="368"/>
    </location>
</feature>
<reference evidence="2 3" key="3">
    <citation type="submission" date="2020-02" db="EMBL/GenBank/DDBJ databases">
        <title>Flavobacterium profundi sp. nov., isolated from a deep-sea seamount.</title>
        <authorList>
            <person name="Zhang D.-C."/>
        </authorList>
    </citation>
    <scope>NUCLEOTIDE SEQUENCE [LARGE SCALE GENOMIC DNA]</scope>
    <source>
        <strain evidence="2 3">EC11</strain>
    </source>
</reference>
<evidence type="ECO:0008006" key="4">
    <source>
        <dbReference type="Google" id="ProtNLM"/>
    </source>
</evidence>
<sequence>MQKIIFYTTILLLTLISKVSAQENSFEGRAKQISKRIDSIVRLEKQALKEQVYVIDKNLEEGIITKSEAMNLKQKAADESAKSIEAKVVVEQQKIEYLIQDKINGLVQYDTIKKRRGTTIIIGSSSNDSINDVTEINLGSFKIYNGEKNKIRRRSKRTTSQFVFAAGLNNLITEGENFENSDYRVWGSHFYEWGTTYNTRIFKNNNLLHAKYGLSVMYNNLRPTENRYFVKNGEQTELQTGSVNFDESRFRNVYLVAPLHLEFDFTPKKFNKEGEAYFRTHESLRLGIGGYGGVRIKSKQILKYEVDDTRIKDKQKGDFNVSNFIYGLSAYIGYKQTSFYVKYDLNPMFKNNTVDQNNVSLGIRFDFN</sequence>
<keyword evidence="3" id="KW-1185">Reference proteome</keyword>
<protein>
    <recommendedName>
        <fullName evidence="4">Outer membrane protein beta-barrel domain-containing protein</fullName>
    </recommendedName>
</protein>
<gene>
    <name evidence="2" type="ORF">FIA58_012285</name>
</gene>
<feature type="signal peptide" evidence="1">
    <location>
        <begin position="1"/>
        <end position="21"/>
    </location>
</feature>
<reference evidence="3" key="1">
    <citation type="submission" date="2019-05" db="EMBL/GenBank/DDBJ databases">
        <title>Flavobacterium profundi sp. nov., isolated from a deep-sea seamount.</title>
        <authorList>
            <person name="Zhang D.-C."/>
        </authorList>
    </citation>
    <scope>NUCLEOTIDE SEQUENCE [LARGE SCALE GENOMIC DNA]</scope>
    <source>
        <strain evidence="3">EC11</strain>
    </source>
</reference>
<name>A0ABX0IWK2_9FLAO</name>
<dbReference type="Proteomes" id="UP000817854">
    <property type="component" value="Unassembled WGS sequence"/>
</dbReference>
<evidence type="ECO:0000313" key="2">
    <source>
        <dbReference type="EMBL" id="NHN26456.1"/>
    </source>
</evidence>
<comment type="caution">
    <text evidence="2">The sequence shown here is derived from an EMBL/GenBank/DDBJ whole genome shotgun (WGS) entry which is preliminary data.</text>
</comment>